<evidence type="ECO:0000256" key="4">
    <source>
        <dbReference type="ARBA" id="ARBA00022989"/>
    </source>
</evidence>
<evidence type="ECO:0000256" key="2">
    <source>
        <dbReference type="ARBA" id="ARBA00022448"/>
    </source>
</evidence>
<dbReference type="GO" id="GO:0016020">
    <property type="term" value="C:membrane"/>
    <property type="evidence" value="ECO:0007669"/>
    <property type="project" value="UniProtKB-SubCell"/>
</dbReference>
<evidence type="ECO:0000313" key="6">
    <source>
        <dbReference type="EMBL" id="CAF4973315.1"/>
    </source>
</evidence>
<feature type="non-terminal residue" evidence="6">
    <location>
        <position position="35"/>
    </location>
</feature>
<dbReference type="AlphaFoldDB" id="A0A821Z643"/>
<name>A0A821Z643_9BILA</name>
<reference evidence="6" key="1">
    <citation type="submission" date="2021-02" db="EMBL/GenBank/DDBJ databases">
        <authorList>
            <person name="Nowell W R."/>
        </authorList>
    </citation>
    <scope>NUCLEOTIDE SEQUENCE</scope>
</reference>
<organism evidence="6 7">
    <name type="scientific">Rotaria socialis</name>
    <dbReference type="NCBI Taxonomy" id="392032"/>
    <lineage>
        <taxon>Eukaryota</taxon>
        <taxon>Metazoa</taxon>
        <taxon>Spiralia</taxon>
        <taxon>Gnathifera</taxon>
        <taxon>Rotifera</taxon>
        <taxon>Eurotatoria</taxon>
        <taxon>Bdelloidea</taxon>
        <taxon>Philodinida</taxon>
        <taxon>Philodinidae</taxon>
        <taxon>Rotaria</taxon>
    </lineage>
</organism>
<protein>
    <submittedName>
        <fullName evidence="6">Uncharacterized protein</fullName>
    </submittedName>
</protein>
<dbReference type="EMBL" id="CAJOBP010099974">
    <property type="protein sequence ID" value="CAF4973315.1"/>
    <property type="molecule type" value="Genomic_DNA"/>
</dbReference>
<accession>A0A821Z643</accession>
<dbReference type="InterPro" id="IPR037272">
    <property type="entry name" value="SNS_sf"/>
</dbReference>
<comment type="caution">
    <text evidence="6">The sequence shown here is derived from an EMBL/GenBank/DDBJ whole genome shotgun (WGS) entry which is preliminary data.</text>
</comment>
<keyword evidence="7" id="KW-1185">Reference proteome</keyword>
<dbReference type="SUPFAM" id="SSF161070">
    <property type="entry name" value="SNF-like"/>
    <property type="match status" value="1"/>
</dbReference>
<dbReference type="Pfam" id="PF00209">
    <property type="entry name" value="SNF"/>
    <property type="match status" value="1"/>
</dbReference>
<sequence>MEAMGSPHWSLALCLLLAWVLVAICIIQGIKSSGK</sequence>
<gene>
    <name evidence="6" type="ORF">UJA718_LOCUS48891</name>
</gene>
<dbReference type="Proteomes" id="UP000663873">
    <property type="component" value="Unassembled WGS sequence"/>
</dbReference>
<dbReference type="InterPro" id="IPR000175">
    <property type="entry name" value="Na/ntran_symport"/>
</dbReference>
<keyword evidence="5" id="KW-0472">Membrane</keyword>
<keyword evidence="2" id="KW-0813">Transport</keyword>
<proteinExistence type="predicted"/>
<comment type="subcellular location">
    <subcellularLocation>
        <location evidence="1">Membrane</location>
        <topology evidence="1">Multi-pass membrane protein</topology>
    </subcellularLocation>
</comment>
<evidence type="ECO:0000256" key="5">
    <source>
        <dbReference type="ARBA" id="ARBA00023136"/>
    </source>
</evidence>
<keyword evidence="4" id="KW-1133">Transmembrane helix</keyword>
<evidence type="ECO:0000313" key="7">
    <source>
        <dbReference type="Proteomes" id="UP000663873"/>
    </source>
</evidence>
<keyword evidence="3" id="KW-0812">Transmembrane</keyword>
<evidence type="ECO:0000256" key="3">
    <source>
        <dbReference type="ARBA" id="ARBA00022692"/>
    </source>
</evidence>
<evidence type="ECO:0000256" key="1">
    <source>
        <dbReference type="ARBA" id="ARBA00004141"/>
    </source>
</evidence>